<keyword evidence="2" id="KW-0732">Signal</keyword>
<reference evidence="3 4" key="1">
    <citation type="submission" date="2024-02" db="EMBL/GenBank/DDBJ databases">
        <authorList>
            <person name="Chen Y."/>
            <person name="Shah S."/>
            <person name="Dougan E. K."/>
            <person name="Thang M."/>
            <person name="Chan C."/>
        </authorList>
    </citation>
    <scope>NUCLEOTIDE SEQUENCE [LARGE SCALE GENOMIC DNA]</scope>
</reference>
<proteinExistence type="predicted"/>
<keyword evidence="1" id="KW-0812">Transmembrane</keyword>
<organism evidence="3 4">
    <name type="scientific">Durusdinium trenchii</name>
    <dbReference type="NCBI Taxonomy" id="1381693"/>
    <lineage>
        <taxon>Eukaryota</taxon>
        <taxon>Sar</taxon>
        <taxon>Alveolata</taxon>
        <taxon>Dinophyceae</taxon>
        <taxon>Suessiales</taxon>
        <taxon>Symbiodiniaceae</taxon>
        <taxon>Durusdinium</taxon>
    </lineage>
</organism>
<evidence type="ECO:0000313" key="3">
    <source>
        <dbReference type="EMBL" id="CAK9070436.1"/>
    </source>
</evidence>
<dbReference type="EMBL" id="CAXAMN010022507">
    <property type="protein sequence ID" value="CAK9070438.1"/>
    <property type="molecule type" value="Genomic_DNA"/>
</dbReference>
<feature type="transmembrane region" description="Helical" evidence="1">
    <location>
        <begin position="85"/>
        <end position="104"/>
    </location>
</feature>
<keyword evidence="1" id="KW-1133">Transmembrane helix</keyword>
<name>A0ABP0P328_9DINO</name>
<accession>A0ABP0P328</accession>
<keyword evidence="4" id="KW-1185">Reference proteome</keyword>
<feature type="signal peptide" evidence="2">
    <location>
        <begin position="1"/>
        <end position="27"/>
    </location>
</feature>
<protein>
    <submittedName>
        <fullName evidence="3">Uncharacterized protein</fullName>
    </submittedName>
</protein>
<evidence type="ECO:0000256" key="2">
    <source>
        <dbReference type="SAM" id="SignalP"/>
    </source>
</evidence>
<evidence type="ECO:0000313" key="4">
    <source>
        <dbReference type="Proteomes" id="UP001642484"/>
    </source>
</evidence>
<gene>
    <name evidence="3" type="ORF">CCMP2556_LOCUS34644</name>
</gene>
<sequence length="117" mass="12629">MARPTLLPLALCMAAVLLLKSTTFVQAPARTVEGPQHQLRVLETASMSTGLAMAGSLPAFATWGEGSESGQNIDPDSTEYYNRKVLNATAICLTFAVFLFGLVVSQARKLVENKWLN</sequence>
<evidence type="ECO:0000256" key="1">
    <source>
        <dbReference type="SAM" id="Phobius"/>
    </source>
</evidence>
<comment type="caution">
    <text evidence="3">The sequence shown here is derived from an EMBL/GenBank/DDBJ whole genome shotgun (WGS) entry which is preliminary data.</text>
</comment>
<dbReference type="EMBL" id="CAXAMN010022507">
    <property type="protein sequence ID" value="CAK9070436.1"/>
    <property type="molecule type" value="Genomic_DNA"/>
</dbReference>
<dbReference type="Proteomes" id="UP001642484">
    <property type="component" value="Unassembled WGS sequence"/>
</dbReference>
<keyword evidence="1" id="KW-0472">Membrane</keyword>
<feature type="chain" id="PRO_5045029402" evidence="2">
    <location>
        <begin position="28"/>
        <end position="117"/>
    </location>
</feature>